<proteinExistence type="predicted"/>
<dbReference type="InterPro" id="IPR002931">
    <property type="entry name" value="Transglutaminase-like"/>
</dbReference>
<feature type="transmembrane region" description="Helical" evidence="2">
    <location>
        <begin position="88"/>
        <end position="108"/>
    </location>
</feature>
<dbReference type="OrthoDB" id="3651060at2"/>
<dbReference type="InterPro" id="IPR052901">
    <property type="entry name" value="Bact_TGase-like"/>
</dbReference>
<feature type="transmembrane region" description="Helical" evidence="2">
    <location>
        <begin position="201"/>
        <end position="217"/>
    </location>
</feature>
<dbReference type="STRING" id="1206085.SAMN05443575_3046"/>
<feature type="region of interest" description="Disordered" evidence="1">
    <location>
        <begin position="780"/>
        <end position="804"/>
    </location>
</feature>
<feature type="region of interest" description="Disordered" evidence="1">
    <location>
        <begin position="579"/>
        <end position="634"/>
    </location>
</feature>
<evidence type="ECO:0000256" key="2">
    <source>
        <dbReference type="SAM" id="Phobius"/>
    </source>
</evidence>
<evidence type="ECO:0000313" key="4">
    <source>
        <dbReference type="EMBL" id="SHG99586.1"/>
    </source>
</evidence>
<protein>
    <submittedName>
        <fullName evidence="4">Transglutaminase-like superfamily protein</fullName>
    </submittedName>
</protein>
<evidence type="ECO:0000256" key="1">
    <source>
        <dbReference type="SAM" id="MobiDB-lite"/>
    </source>
</evidence>
<keyword evidence="2" id="KW-0472">Membrane</keyword>
<dbReference type="RefSeq" id="WP_073391279.1">
    <property type="nucleotide sequence ID" value="NZ_FQVU01000004.1"/>
</dbReference>
<feature type="transmembrane region" description="Helical" evidence="2">
    <location>
        <begin position="176"/>
        <end position="195"/>
    </location>
</feature>
<feature type="transmembrane region" description="Helical" evidence="2">
    <location>
        <begin position="150"/>
        <end position="169"/>
    </location>
</feature>
<evidence type="ECO:0000259" key="3">
    <source>
        <dbReference type="Pfam" id="PF01841"/>
    </source>
</evidence>
<sequence>MTDVRGGAEGGRHGPRQLSTDPRVDGDRRRSLGLRGLVDIAFVLVLTGVALYGLRSTFSGQQYLLAGLVAAVVGIALASTVTVLRLPVWTAALFVVVGYYLLAGVLVFRDDALGGVLPTAGVLRDATTVLADGWKQLLTTLPPVAGDGPLLAIPYVLGLLSGAIATSVAQRTRARLLPALAPVAALAAVILLGTAEPAARVWQGIVFGTVLVCWAAVRRPGARPLTPRLTPGGPQRLLIGAAVLAVAGVSAAVVQPHLAGGDRHRVVLRDYVKPPFDIAAYPSPLVGFRKYTKSANLLYDQTLFTVRGVPAGTPVRLATLDAYDGSVWGATNGTVGTAAGEPVDAFQRVGSRIDVPARGRGVTATVTVAAPYAAASDIDAWVPAPGTLRSITFHGTRADAHADAFRYNLATASGITAERLAAGDRYTVRAVVGTQQLPRDAEPAGAPTVDESAAAFVSSRATQWSAKAQGVRDQVVAAGRYMRDHGAYSDGGPGEAQYLPGHSAGRLTSFLNATQLVGDDEQYAAAFALIANELGMPARVVLQAEPQTGGVVRGKDVHAAVEVHVRTGGRTVWATIPRTSFMPDQNKKPNQQPPQTVQDAEAAVVPPPNPVHPPSTLDEPDRPDQNTQRLGRIPRDEGGVLSGWFGAVVLWVALPILVVALVCGVIVGAKWRRRTLRRTRGSVPDRFDAGWREFLDAARDFGAVVPGGRTRHEQAVALADRPAGERAGPLAAGADHGVFGPGEQPDDAVAAYWRQVDAARAAMAHDAGRLARTRAALTLRSFRSPRRPARDTPPARAARSRVAT</sequence>
<feature type="transmembrane region" description="Helical" evidence="2">
    <location>
        <begin position="237"/>
        <end position="258"/>
    </location>
</feature>
<gene>
    <name evidence="4" type="ORF">SAMN05443575_3046</name>
</gene>
<dbReference type="PANTHER" id="PTHR42736:SF1">
    <property type="entry name" value="PROTEIN-GLUTAMINE GAMMA-GLUTAMYLTRANSFERASE"/>
    <property type="match status" value="1"/>
</dbReference>
<keyword evidence="2" id="KW-0812">Transmembrane</keyword>
<dbReference type="Proteomes" id="UP000186132">
    <property type="component" value="Unassembled WGS sequence"/>
</dbReference>
<dbReference type="PANTHER" id="PTHR42736">
    <property type="entry name" value="PROTEIN-GLUTAMINE GAMMA-GLUTAMYLTRANSFERASE"/>
    <property type="match status" value="1"/>
</dbReference>
<feature type="region of interest" description="Disordered" evidence="1">
    <location>
        <begin position="1"/>
        <end position="27"/>
    </location>
</feature>
<feature type="domain" description="Transglutaminase-like" evidence="3">
    <location>
        <begin position="463"/>
        <end position="568"/>
    </location>
</feature>
<keyword evidence="2" id="KW-1133">Transmembrane helix</keyword>
<name>A0A1M5PCU2_9ACTN</name>
<dbReference type="AlphaFoldDB" id="A0A1M5PCU2"/>
<feature type="compositionally biased region" description="Low complexity" evidence="1">
    <location>
        <begin position="792"/>
        <end position="804"/>
    </location>
</feature>
<organism evidence="4 5">
    <name type="scientific">Jatrophihabitans endophyticus</name>
    <dbReference type="NCBI Taxonomy" id="1206085"/>
    <lineage>
        <taxon>Bacteria</taxon>
        <taxon>Bacillati</taxon>
        <taxon>Actinomycetota</taxon>
        <taxon>Actinomycetes</taxon>
        <taxon>Jatrophihabitantales</taxon>
        <taxon>Jatrophihabitantaceae</taxon>
        <taxon>Jatrophihabitans</taxon>
    </lineage>
</organism>
<evidence type="ECO:0000313" key="5">
    <source>
        <dbReference type="Proteomes" id="UP000186132"/>
    </source>
</evidence>
<feature type="transmembrane region" description="Helical" evidence="2">
    <location>
        <begin position="60"/>
        <end position="81"/>
    </location>
</feature>
<keyword evidence="5" id="KW-1185">Reference proteome</keyword>
<feature type="transmembrane region" description="Helical" evidence="2">
    <location>
        <begin position="32"/>
        <end position="54"/>
    </location>
</feature>
<feature type="transmembrane region" description="Helical" evidence="2">
    <location>
        <begin position="644"/>
        <end position="669"/>
    </location>
</feature>
<reference evidence="4 5" key="1">
    <citation type="submission" date="2016-11" db="EMBL/GenBank/DDBJ databases">
        <authorList>
            <person name="Jaros S."/>
            <person name="Januszkiewicz K."/>
            <person name="Wedrychowicz H."/>
        </authorList>
    </citation>
    <scope>NUCLEOTIDE SEQUENCE [LARGE SCALE GENOMIC DNA]</scope>
    <source>
        <strain evidence="4 5">DSM 45627</strain>
    </source>
</reference>
<accession>A0A1M5PCU2</accession>
<dbReference type="Pfam" id="PF01841">
    <property type="entry name" value="Transglut_core"/>
    <property type="match status" value="1"/>
</dbReference>
<dbReference type="EMBL" id="FQVU01000004">
    <property type="protein sequence ID" value="SHG99586.1"/>
    <property type="molecule type" value="Genomic_DNA"/>
</dbReference>